<dbReference type="Proteomes" id="UP000512286">
    <property type="component" value="Chromosome"/>
</dbReference>
<evidence type="ECO:0000313" key="2">
    <source>
        <dbReference type="EMBL" id="QLY79437.1"/>
    </source>
</evidence>
<feature type="domain" description="TniQ" evidence="1">
    <location>
        <begin position="6"/>
        <end position="155"/>
    </location>
</feature>
<name>A0A7D6VRY3_9CLOT</name>
<dbReference type="RefSeq" id="WP_021800258.1">
    <property type="nucleotide sequence ID" value="NZ_CP059378.1"/>
</dbReference>
<evidence type="ECO:0000259" key="1">
    <source>
        <dbReference type="Pfam" id="PF06527"/>
    </source>
</evidence>
<dbReference type="AlphaFoldDB" id="A0A7D6VRY3"/>
<organism evidence="2 3">
    <name type="scientific">Clostridium intestinale</name>
    <dbReference type="NCBI Taxonomy" id="36845"/>
    <lineage>
        <taxon>Bacteria</taxon>
        <taxon>Bacillati</taxon>
        <taxon>Bacillota</taxon>
        <taxon>Clostridia</taxon>
        <taxon>Eubacteriales</taxon>
        <taxon>Clostridiaceae</taxon>
        <taxon>Clostridium</taxon>
    </lineage>
</organism>
<reference evidence="2 3" key="1">
    <citation type="submission" date="2020-07" db="EMBL/GenBank/DDBJ databases">
        <title>Electron transfer.</title>
        <authorList>
            <person name="Huang L."/>
            <person name="Liu X."/>
            <person name="Zhou S."/>
        </authorList>
    </citation>
    <scope>NUCLEOTIDE SEQUENCE [LARGE SCALE GENOMIC DNA]</scope>
    <source>
        <strain evidence="2 3">Lx1</strain>
    </source>
</reference>
<gene>
    <name evidence="2" type="ORF">HZF06_20755</name>
</gene>
<evidence type="ECO:0000313" key="3">
    <source>
        <dbReference type="Proteomes" id="UP000512286"/>
    </source>
</evidence>
<accession>A0A7D6VRY3</accession>
<sequence>MDVRLPVRLNIINGESFSGYIMRSARAMNIDCREFLKYLVLTYNIHYKIKDTRASYFKIAANIDIYPFGILNEKDICFLFNKSREEIESATFKNIFDVLNINFDTNINPYKIYVNRDLVKEARRFCPLCLKENGIYKLIWQIREIEVCEIHRIKLINNCSICNTKQRYFGPSLEYHRCNNCNSLLWESKNKQEDFKSLDKQEVAYKNWEFLLTYRNKLVKLIPGYNFEQSLAIIMLYIAQKQEEKFCLNNISEFHPRTIDNIIKFINTNESGTKISFSSLRKITNNNNILLSDLPNMNIPSLYIDSLIKEEDTKIKTFICLSPWCNYFGKNNKIVMLGKYRSKYTGVVRKFICTQCYMKFGYNLAENILEPLNKNLFNNIDKVRELVLKNKNQKEIANLLGISTDLCTKIFPYLIINNLLNDDIQLNKPIIVPNNIRDEIEFLLNKGCLTSRKASKIFGWSYFQFYYYFWLPEVQNFLMEREKTNTLKKRPYRPEKKDWKKELLKTIDYFWINNIDINYENIRKESGISYEVLKTHELIKVVKISIMLQKNKRKLDYYIYVIKRLKDYLDKNWDKAVAIHEVFSYCEIKNSFIKRHYPNFKKAIIQKINIHNKNEKVLKIENYKRQIESICLHSKENGEIETIRSISIKLGKNCDFISSKTKLGSFTRKLLESNDLYKK</sequence>
<proteinExistence type="predicted"/>
<dbReference type="InterPro" id="IPR009492">
    <property type="entry name" value="TniQ"/>
</dbReference>
<dbReference type="EMBL" id="CP059378">
    <property type="protein sequence ID" value="QLY79437.1"/>
    <property type="molecule type" value="Genomic_DNA"/>
</dbReference>
<protein>
    <submittedName>
        <fullName evidence="2">TniQ family protein</fullName>
    </submittedName>
</protein>
<dbReference type="KEGG" id="cint:HZF06_20755"/>
<dbReference type="Pfam" id="PF06527">
    <property type="entry name" value="TniQ"/>
    <property type="match status" value="1"/>
</dbReference>